<dbReference type="Pfam" id="PF00561">
    <property type="entry name" value="Abhydrolase_1"/>
    <property type="match status" value="1"/>
</dbReference>
<dbReference type="InterPro" id="IPR029058">
    <property type="entry name" value="AB_hydrolase_fold"/>
</dbReference>
<accession>A0A062V6H4</accession>
<keyword evidence="2" id="KW-0378">Hydrolase</keyword>
<dbReference type="InterPro" id="IPR000073">
    <property type="entry name" value="AB_hydrolase_1"/>
</dbReference>
<dbReference type="Gene3D" id="3.40.50.1820">
    <property type="entry name" value="alpha/beta hydrolase"/>
    <property type="match status" value="1"/>
</dbReference>
<keyword evidence="2" id="KW-0808">Transferase</keyword>
<dbReference type="GO" id="GO:0016787">
    <property type="term" value="F:hydrolase activity"/>
    <property type="evidence" value="ECO:0007669"/>
    <property type="project" value="UniProtKB-KW"/>
</dbReference>
<organism evidence="2 3">
    <name type="scientific">Candidatus Methanoperedens nitratireducens</name>
    <dbReference type="NCBI Taxonomy" id="1392998"/>
    <lineage>
        <taxon>Archaea</taxon>
        <taxon>Methanobacteriati</taxon>
        <taxon>Methanobacteriota</taxon>
        <taxon>Stenosarchaea group</taxon>
        <taxon>Methanomicrobia</taxon>
        <taxon>Methanosarcinales</taxon>
        <taxon>ANME-2 cluster</taxon>
        <taxon>Candidatus Methanoperedentaceae</taxon>
        <taxon>Candidatus Methanoperedens</taxon>
    </lineage>
</organism>
<feature type="domain" description="AB hydrolase-1" evidence="1">
    <location>
        <begin position="11"/>
        <end position="109"/>
    </location>
</feature>
<dbReference type="EMBL" id="JMIY01000005">
    <property type="protein sequence ID" value="KCZ71379.1"/>
    <property type="molecule type" value="Genomic_DNA"/>
</dbReference>
<gene>
    <name evidence="2" type="ORF">ANME2D_02106</name>
</gene>
<dbReference type="PRINTS" id="PR00111">
    <property type="entry name" value="ABHYDROLASE"/>
</dbReference>
<dbReference type="AlphaFoldDB" id="A0A062V6H4"/>
<evidence type="ECO:0000313" key="3">
    <source>
        <dbReference type="Proteomes" id="UP000027153"/>
    </source>
</evidence>
<proteinExistence type="predicted"/>
<evidence type="ECO:0000313" key="2">
    <source>
        <dbReference type="EMBL" id="KCZ71379.1"/>
    </source>
</evidence>
<comment type="caution">
    <text evidence="2">The sequence shown here is derived from an EMBL/GenBank/DDBJ whole genome shotgun (WGS) entry which is preliminary data.</text>
</comment>
<keyword evidence="3" id="KW-1185">Reference proteome</keyword>
<dbReference type="PANTHER" id="PTHR43433">
    <property type="entry name" value="HYDROLASE, ALPHA/BETA FOLD FAMILY PROTEIN"/>
    <property type="match status" value="1"/>
</dbReference>
<name>A0A062V6H4_9EURY</name>
<dbReference type="InterPro" id="IPR050471">
    <property type="entry name" value="AB_hydrolase"/>
</dbReference>
<protein>
    <submittedName>
        <fullName evidence="2">Putative hydrolase or acyltransferase of alpha/beta superfamily</fullName>
    </submittedName>
</protein>
<dbReference type="PANTHER" id="PTHR43433:SF5">
    <property type="entry name" value="AB HYDROLASE-1 DOMAIN-CONTAINING PROTEIN"/>
    <property type="match status" value="1"/>
</dbReference>
<evidence type="ECO:0000259" key="1">
    <source>
        <dbReference type="Pfam" id="PF00561"/>
    </source>
</evidence>
<dbReference type="Proteomes" id="UP000027153">
    <property type="component" value="Unassembled WGS sequence"/>
</dbReference>
<sequence length="245" mass="26928">MYYEVHGEGEPLVLLHGAYMTINLNFGKMLPTLAKNRQVIAVELQGHGHTEDIDRPLSFEQMADDTAELLRQLGIEKADILGYSMGGTVAVELGIRHSDLVRKLVVISSPYKRDGWYPEVYATIEHITPEVFTGSGLPEAYAEVAPNPDGWATLVEKVKKLDLEYIGRTPEEFRSIKAPTLIVIGDSDGVPPESAVEMFKLLGGGVFGDVDGLPQSRLAVLPGTTHVGVIERTDWLVPMITEFLD</sequence>
<keyword evidence="2" id="KW-0012">Acyltransferase</keyword>
<reference evidence="2 3" key="1">
    <citation type="journal article" date="2013" name="Nature">
        <title>Anaerobic oxidation of methane coupled to nitrate reduction in a novel archaeal lineage.</title>
        <authorList>
            <person name="Haroon M.F."/>
            <person name="Hu S."/>
            <person name="Shi Y."/>
            <person name="Imelfort M."/>
            <person name="Keller J."/>
            <person name="Hugenholtz P."/>
            <person name="Yuan Z."/>
            <person name="Tyson G.W."/>
        </authorList>
    </citation>
    <scope>NUCLEOTIDE SEQUENCE [LARGE SCALE GENOMIC DNA]</scope>
    <source>
        <strain evidence="2 3">ANME-2d</strain>
    </source>
</reference>
<dbReference type="SUPFAM" id="SSF53474">
    <property type="entry name" value="alpha/beta-Hydrolases"/>
    <property type="match status" value="1"/>
</dbReference>
<dbReference type="GO" id="GO:0016746">
    <property type="term" value="F:acyltransferase activity"/>
    <property type="evidence" value="ECO:0007669"/>
    <property type="project" value="UniProtKB-KW"/>
</dbReference>